<dbReference type="InterPro" id="IPR018365">
    <property type="entry name" value="Cell_cycle_FtsW-rel_CS"/>
</dbReference>
<feature type="transmembrane region" description="Helical" evidence="11">
    <location>
        <begin position="54"/>
        <end position="73"/>
    </location>
</feature>
<dbReference type="EMBL" id="JBHSSW010000004">
    <property type="protein sequence ID" value="MFC6197096.1"/>
    <property type="molecule type" value="Genomic_DNA"/>
</dbReference>
<dbReference type="HAMAP" id="MF_02079">
    <property type="entry name" value="PGT_RodA"/>
    <property type="match status" value="1"/>
</dbReference>
<dbReference type="NCBIfam" id="TIGR02210">
    <property type="entry name" value="rodA_shape"/>
    <property type="match status" value="1"/>
</dbReference>
<keyword evidence="3 11" id="KW-0328">Glycosyltransferase</keyword>
<evidence type="ECO:0000256" key="3">
    <source>
        <dbReference type="ARBA" id="ARBA00022676"/>
    </source>
</evidence>
<evidence type="ECO:0000256" key="10">
    <source>
        <dbReference type="ARBA" id="ARBA00023316"/>
    </source>
</evidence>
<keyword evidence="7 11" id="KW-0573">Peptidoglycan synthesis</keyword>
<gene>
    <name evidence="11 12" type="primary">rodA</name>
    <name evidence="11" type="synonym">mrdB</name>
    <name evidence="12" type="ORF">ACFQDM_03360</name>
</gene>
<feature type="transmembrane region" description="Helical" evidence="11">
    <location>
        <begin position="144"/>
        <end position="162"/>
    </location>
</feature>
<dbReference type="PANTHER" id="PTHR30474">
    <property type="entry name" value="CELL CYCLE PROTEIN"/>
    <property type="match status" value="1"/>
</dbReference>
<protein>
    <recommendedName>
        <fullName evidence="11">Peptidoglycan glycosyltransferase MrdB</fullName>
        <shortName evidence="11">PGT</shortName>
        <ecNumber evidence="11">2.4.99.28</ecNumber>
    </recommendedName>
    <alternativeName>
        <fullName evidence="11">Cell elongation protein RodA</fullName>
    </alternativeName>
    <alternativeName>
        <fullName evidence="11">Cell wall polymerase</fullName>
    </alternativeName>
    <alternativeName>
        <fullName evidence="11">Peptidoglycan polymerase</fullName>
        <shortName evidence="11">PG polymerase</shortName>
    </alternativeName>
</protein>
<dbReference type="RefSeq" id="WP_377375473.1">
    <property type="nucleotide sequence ID" value="NZ_JBHSSW010000004.1"/>
</dbReference>
<keyword evidence="6 11" id="KW-0133">Cell shape</keyword>
<evidence type="ECO:0000256" key="11">
    <source>
        <dbReference type="HAMAP-Rule" id="MF_02079"/>
    </source>
</evidence>
<feature type="transmembrane region" description="Helical" evidence="11">
    <location>
        <begin position="193"/>
        <end position="210"/>
    </location>
</feature>
<keyword evidence="5 11" id="KW-0812">Transmembrane</keyword>
<proteinExistence type="inferred from homology"/>
<evidence type="ECO:0000256" key="7">
    <source>
        <dbReference type="ARBA" id="ARBA00022984"/>
    </source>
</evidence>
<comment type="caution">
    <text evidence="12">The sequence shown here is derived from an EMBL/GenBank/DDBJ whole genome shotgun (WGS) entry which is preliminary data.</text>
</comment>
<keyword evidence="8 11" id="KW-1133">Transmembrane helix</keyword>
<dbReference type="Pfam" id="PF01098">
    <property type="entry name" value="FTSW_RODA_SPOVE"/>
    <property type="match status" value="1"/>
</dbReference>
<evidence type="ECO:0000256" key="4">
    <source>
        <dbReference type="ARBA" id="ARBA00022679"/>
    </source>
</evidence>
<feature type="transmembrane region" description="Helical" evidence="11">
    <location>
        <begin position="168"/>
        <end position="186"/>
    </location>
</feature>
<comment type="pathway">
    <text evidence="11">Cell wall biogenesis; peptidoglycan biosynthesis.</text>
</comment>
<feature type="transmembrane region" description="Helical" evidence="11">
    <location>
        <begin position="345"/>
        <end position="368"/>
    </location>
</feature>
<feature type="transmembrane region" description="Helical" evidence="11">
    <location>
        <begin position="20"/>
        <end position="42"/>
    </location>
</feature>
<evidence type="ECO:0000256" key="9">
    <source>
        <dbReference type="ARBA" id="ARBA00023136"/>
    </source>
</evidence>
<feature type="transmembrane region" description="Helical" evidence="11">
    <location>
        <begin position="279"/>
        <end position="302"/>
    </location>
</feature>
<evidence type="ECO:0000313" key="12">
    <source>
        <dbReference type="EMBL" id="MFC6197096.1"/>
    </source>
</evidence>
<keyword evidence="11" id="KW-0997">Cell inner membrane</keyword>
<keyword evidence="4 11" id="KW-0808">Transferase</keyword>
<feature type="transmembrane region" description="Helical" evidence="11">
    <location>
        <begin position="309"/>
        <end position="333"/>
    </location>
</feature>
<evidence type="ECO:0000256" key="6">
    <source>
        <dbReference type="ARBA" id="ARBA00022960"/>
    </source>
</evidence>
<dbReference type="PANTHER" id="PTHR30474:SF1">
    <property type="entry name" value="PEPTIDOGLYCAN GLYCOSYLTRANSFERASE MRDB"/>
    <property type="match status" value="1"/>
</dbReference>
<evidence type="ECO:0000313" key="13">
    <source>
        <dbReference type="Proteomes" id="UP001596303"/>
    </source>
</evidence>
<evidence type="ECO:0000256" key="2">
    <source>
        <dbReference type="ARBA" id="ARBA00022475"/>
    </source>
</evidence>
<keyword evidence="9 11" id="KW-0472">Membrane</keyword>
<evidence type="ECO:0000256" key="1">
    <source>
        <dbReference type="ARBA" id="ARBA00004141"/>
    </source>
</evidence>
<feature type="transmembrane region" description="Helical" evidence="11">
    <location>
        <begin position="79"/>
        <end position="98"/>
    </location>
</feature>
<comment type="function">
    <text evidence="11">Peptidoglycan polymerase that is essential for cell wall elongation.</text>
</comment>
<dbReference type="InterPro" id="IPR011923">
    <property type="entry name" value="RodA/MrdB"/>
</dbReference>
<organism evidence="12 13">
    <name type="scientific">Ponticaulis profundi</name>
    <dbReference type="NCBI Taxonomy" id="2665222"/>
    <lineage>
        <taxon>Bacteria</taxon>
        <taxon>Pseudomonadati</taxon>
        <taxon>Pseudomonadota</taxon>
        <taxon>Alphaproteobacteria</taxon>
        <taxon>Hyphomonadales</taxon>
        <taxon>Hyphomonadaceae</taxon>
        <taxon>Ponticaulis</taxon>
    </lineage>
</organism>
<keyword evidence="13" id="KW-1185">Reference proteome</keyword>
<name>A0ABW1S6C7_9PROT</name>
<evidence type="ECO:0000256" key="8">
    <source>
        <dbReference type="ARBA" id="ARBA00022989"/>
    </source>
</evidence>
<keyword evidence="2 11" id="KW-1003">Cell membrane</keyword>
<comment type="catalytic activity">
    <reaction evidence="11">
        <text>[GlcNAc-(1-&gt;4)-Mur2Ac(oyl-L-Ala-gamma-D-Glu-L-Lys-D-Ala-D-Ala)](n)-di-trans,octa-cis-undecaprenyl diphosphate + beta-D-GlcNAc-(1-&gt;4)-Mur2Ac(oyl-L-Ala-gamma-D-Glu-L-Lys-D-Ala-D-Ala)-di-trans,octa-cis-undecaprenyl diphosphate = [GlcNAc-(1-&gt;4)-Mur2Ac(oyl-L-Ala-gamma-D-Glu-L-Lys-D-Ala-D-Ala)](n+1)-di-trans,octa-cis-undecaprenyl diphosphate + di-trans,octa-cis-undecaprenyl diphosphate + H(+)</text>
        <dbReference type="Rhea" id="RHEA:23708"/>
        <dbReference type="Rhea" id="RHEA-COMP:9602"/>
        <dbReference type="Rhea" id="RHEA-COMP:9603"/>
        <dbReference type="ChEBI" id="CHEBI:15378"/>
        <dbReference type="ChEBI" id="CHEBI:58405"/>
        <dbReference type="ChEBI" id="CHEBI:60033"/>
        <dbReference type="ChEBI" id="CHEBI:78435"/>
        <dbReference type="EC" id="2.4.99.28"/>
    </reaction>
</comment>
<dbReference type="Proteomes" id="UP001596303">
    <property type="component" value="Unassembled WGS sequence"/>
</dbReference>
<keyword evidence="10 11" id="KW-0961">Cell wall biogenesis/degradation</keyword>
<sequence length="380" mass="41356">MASYAPLNDDLLSRFLRMPWVMILLVLGLSLFGVTVLYSATITNEAESLLPVKHAVRVVMAFGFLLILGMMPLNFWAAIAYPVYFGALVLLVGVEFFGSTGGGAQRWLEIGPIRVQPSEFMKLALLLALARYYHSVLSSGDRKFVFHLPALMMIIAPVMLVFRQPDLGTALMLAATGFAVMFFAGLRYWVIGLGLISSVVAAPLAFFYVLKDYQRERVLTAINPSRDPLGAGYQIQQAEIAIGSGGYDGRGFMQGTQSQLDYIPEQHTDFIFTVIAEEFGFIGSIGLIVAWLAIFALGFIIAGRSKSTFGYLAASGAVVTVAFYVFVNIGMVSGLLPVVGVPLPMISYGGTAMLTVMAAFAVICATNLDRERQMTFNSFF</sequence>
<dbReference type="PROSITE" id="PS00428">
    <property type="entry name" value="FTSW_RODA_SPOVE"/>
    <property type="match status" value="1"/>
</dbReference>
<dbReference type="InterPro" id="IPR001182">
    <property type="entry name" value="FtsW/RodA"/>
</dbReference>
<accession>A0ABW1S6C7</accession>
<comment type="subcellular location">
    <subcellularLocation>
        <location evidence="11">Cell inner membrane</location>
        <topology evidence="11">Multi-pass membrane protein</topology>
    </subcellularLocation>
    <subcellularLocation>
        <location evidence="1">Membrane</location>
        <topology evidence="1">Multi-pass membrane protein</topology>
    </subcellularLocation>
</comment>
<dbReference type="EC" id="2.4.99.28" evidence="11"/>
<reference evidence="13" key="1">
    <citation type="journal article" date="2019" name="Int. J. Syst. Evol. Microbiol.">
        <title>The Global Catalogue of Microorganisms (GCM) 10K type strain sequencing project: providing services to taxonomists for standard genome sequencing and annotation.</title>
        <authorList>
            <consortium name="The Broad Institute Genomics Platform"/>
            <consortium name="The Broad Institute Genome Sequencing Center for Infectious Disease"/>
            <person name="Wu L."/>
            <person name="Ma J."/>
        </authorList>
    </citation>
    <scope>NUCLEOTIDE SEQUENCE [LARGE SCALE GENOMIC DNA]</scope>
    <source>
        <strain evidence="13">CGMCC-1.15741</strain>
    </source>
</reference>
<evidence type="ECO:0000256" key="5">
    <source>
        <dbReference type="ARBA" id="ARBA00022692"/>
    </source>
</evidence>
<comment type="similarity">
    <text evidence="11">Belongs to the SEDS family. MrdB/RodA subfamily.</text>
</comment>